<dbReference type="VEuPathDB" id="FungiDB:AeMF1_019642"/>
<reference evidence="1 2" key="1">
    <citation type="submission" date="2019-07" db="EMBL/GenBank/DDBJ databases">
        <title>Genomics analysis of Aphanomyces spp. identifies a new class of oomycete effector associated with host adaptation.</title>
        <authorList>
            <person name="Gaulin E."/>
        </authorList>
    </citation>
    <scope>NUCLEOTIDE SEQUENCE [LARGE SCALE GENOMIC DNA]</scope>
    <source>
        <strain evidence="1 2">ATCC 201684</strain>
    </source>
</reference>
<accession>A0A6G0W305</accession>
<dbReference type="Proteomes" id="UP000481153">
    <property type="component" value="Unassembled WGS sequence"/>
</dbReference>
<evidence type="ECO:0008006" key="3">
    <source>
        <dbReference type="Google" id="ProtNLM"/>
    </source>
</evidence>
<evidence type="ECO:0000313" key="1">
    <source>
        <dbReference type="EMBL" id="KAF0721349.1"/>
    </source>
</evidence>
<name>A0A6G0W305_9STRA</name>
<protein>
    <recommendedName>
        <fullName evidence="3">MULE transposase domain-containing protein</fullName>
    </recommendedName>
</protein>
<organism evidence="1 2">
    <name type="scientific">Aphanomyces euteiches</name>
    <dbReference type="NCBI Taxonomy" id="100861"/>
    <lineage>
        <taxon>Eukaryota</taxon>
        <taxon>Sar</taxon>
        <taxon>Stramenopiles</taxon>
        <taxon>Oomycota</taxon>
        <taxon>Saprolegniomycetes</taxon>
        <taxon>Saprolegniales</taxon>
        <taxon>Verrucalvaceae</taxon>
        <taxon>Aphanomyces</taxon>
    </lineage>
</organism>
<sequence length="312" mass="34727">MTRRVGEAYLAMAVSLRLVHPSDEELPYITQETINRNANNDFGKLIAVKKALDILALHQRFNVKQEYQTKTWGKWACTEPNCCFVVKATKRVSGSVQITSMDLTHNHPLHQEKPRRRHPGISHDLVVETVATNSLQASIAPRNLAGKEIQHTVLSVLGHEISASAANKAKQHLVKFLYGAIDGAFEKLKSYFAIVAEKNQGSIAKVQKTHGVFRRSLLVPHFCIAAMKFCQPVVALDGTHLKDLMNSNGVLLVATTKDPNNHLLVLGIAIVLVENYDNWQWFMRHLQVAGILDGDVVILPDRDKGCLAFAMD</sequence>
<evidence type="ECO:0000313" key="2">
    <source>
        <dbReference type="Proteomes" id="UP000481153"/>
    </source>
</evidence>
<gene>
    <name evidence="1" type="ORF">Ae201684_019171</name>
</gene>
<dbReference type="EMBL" id="VJMJ01000443">
    <property type="protein sequence ID" value="KAF0721349.1"/>
    <property type="molecule type" value="Genomic_DNA"/>
</dbReference>
<proteinExistence type="predicted"/>
<dbReference type="PANTHER" id="PTHR31973:SF195">
    <property type="entry name" value="MUDR FAMILY TRANSPOSASE"/>
    <property type="match status" value="1"/>
</dbReference>
<dbReference type="AlphaFoldDB" id="A0A6G0W305"/>
<dbReference type="PANTHER" id="PTHR31973">
    <property type="entry name" value="POLYPROTEIN, PUTATIVE-RELATED"/>
    <property type="match status" value="1"/>
</dbReference>
<keyword evidence="2" id="KW-1185">Reference proteome</keyword>
<comment type="caution">
    <text evidence="1">The sequence shown here is derived from an EMBL/GenBank/DDBJ whole genome shotgun (WGS) entry which is preliminary data.</text>
</comment>